<sequence>MAADVDLEVMSASTRRLDGYPTFAEFIAKDKDAAIYRRFENLSARNLLYLQSELHDLERQLEELDRKDAQDIGDANAQKAARLWTHYANDTNEQAIARRKLQRIIKKKIKEYRTDEAMVLESQMLSLHSPSSRTLKDFKRSFKQDFKPSSKPSSTAALWHRDEHLFDKEHDLVALAPVDTDRINLFLKSYFAWFFKENSPQHPHLPQSELFYFPDRRVQRAGAFISVLLSAILLLGAIICLTAVADQSSSVRIGMIVLFTCLFAGVVGLLTNARRAEIFGSTAAYAAVLVVFVSNGLGGGKA</sequence>
<feature type="transmembrane region" description="Helical" evidence="1">
    <location>
        <begin position="221"/>
        <end position="245"/>
    </location>
</feature>
<dbReference type="PANTHER" id="PTHR34502">
    <property type="entry name" value="DUF6594 DOMAIN-CONTAINING PROTEIN-RELATED"/>
    <property type="match status" value="1"/>
</dbReference>
<keyword evidence="1" id="KW-1133">Transmembrane helix</keyword>
<keyword evidence="4" id="KW-1185">Reference proteome</keyword>
<dbReference type="PANTHER" id="PTHR34502:SF4">
    <property type="entry name" value="DUF6594 DOMAIN-CONTAINING PROTEIN"/>
    <property type="match status" value="1"/>
</dbReference>
<gene>
    <name evidence="3" type="ORF">IMSHALPRED_005029</name>
</gene>
<evidence type="ECO:0000313" key="4">
    <source>
        <dbReference type="Proteomes" id="UP000664534"/>
    </source>
</evidence>
<feature type="transmembrane region" description="Helical" evidence="1">
    <location>
        <begin position="251"/>
        <end position="271"/>
    </location>
</feature>
<dbReference type="Proteomes" id="UP000664534">
    <property type="component" value="Unassembled WGS sequence"/>
</dbReference>
<reference evidence="3" key="1">
    <citation type="submission" date="2021-03" db="EMBL/GenBank/DDBJ databases">
        <authorList>
            <person name="Tagirdzhanova G."/>
        </authorList>
    </citation>
    <scope>NUCLEOTIDE SEQUENCE</scope>
</reference>
<evidence type="ECO:0000259" key="2">
    <source>
        <dbReference type="Pfam" id="PF20237"/>
    </source>
</evidence>
<dbReference type="EMBL" id="CAJPDT010000026">
    <property type="protein sequence ID" value="CAF9920881.1"/>
    <property type="molecule type" value="Genomic_DNA"/>
</dbReference>
<evidence type="ECO:0000313" key="3">
    <source>
        <dbReference type="EMBL" id="CAF9920881.1"/>
    </source>
</evidence>
<dbReference type="OrthoDB" id="3533814at2759"/>
<feature type="transmembrane region" description="Helical" evidence="1">
    <location>
        <begin position="278"/>
        <end position="297"/>
    </location>
</feature>
<organism evidence="3 4">
    <name type="scientific">Imshaugia aleurites</name>
    <dbReference type="NCBI Taxonomy" id="172621"/>
    <lineage>
        <taxon>Eukaryota</taxon>
        <taxon>Fungi</taxon>
        <taxon>Dikarya</taxon>
        <taxon>Ascomycota</taxon>
        <taxon>Pezizomycotina</taxon>
        <taxon>Lecanoromycetes</taxon>
        <taxon>OSLEUM clade</taxon>
        <taxon>Lecanoromycetidae</taxon>
        <taxon>Lecanorales</taxon>
        <taxon>Lecanorineae</taxon>
        <taxon>Parmeliaceae</taxon>
        <taxon>Imshaugia</taxon>
    </lineage>
</organism>
<keyword evidence="1" id="KW-0812">Transmembrane</keyword>
<name>A0A8H3FA58_9LECA</name>
<proteinExistence type="predicted"/>
<keyword evidence="1" id="KW-0472">Membrane</keyword>
<feature type="domain" description="DUF6594" evidence="2">
    <location>
        <begin position="20"/>
        <end position="290"/>
    </location>
</feature>
<dbReference type="InterPro" id="IPR046529">
    <property type="entry name" value="DUF6594"/>
</dbReference>
<comment type="caution">
    <text evidence="3">The sequence shown here is derived from an EMBL/GenBank/DDBJ whole genome shotgun (WGS) entry which is preliminary data.</text>
</comment>
<dbReference type="Pfam" id="PF20237">
    <property type="entry name" value="DUF6594"/>
    <property type="match status" value="1"/>
</dbReference>
<dbReference type="AlphaFoldDB" id="A0A8H3FA58"/>
<evidence type="ECO:0000256" key="1">
    <source>
        <dbReference type="SAM" id="Phobius"/>
    </source>
</evidence>
<protein>
    <recommendedName>
        <fullName evidence="2">DUF6594 domain-containing protein</fullName>
    </recommendedName>
</protein>
<accession>A0A8H3FA58</accession>